<accession>A0A8X8H2V0</accession>
<keyword evidence="1" id="KW-0732">Signal</keyword>
<dbReference type="Proteomes" id="UP000484076">
    <property type="component" value="Unassembled WGS sequence"/>
</dbReference>
<dbReference type="AlphaFoldDB" id="A0A8X8H2V0"/>
<comment type="caution">
    <text evidence="2">The sequence shown here is derived from an EMBL/GenBank/DDBJ whole genome shotgun (WGS) entry which is preliminary data.</text>
</comment>
<evidence type="ECO:0000313" key="3">
    <source>
        <dbReference type="Proteomes" id="UP000484076"/>
    </source>
</evidence>
<reference evidence="2" key="1">
    <citation type="submission" date="2020-05" db="EMBL/GenBank/DDBJ databases">
        <title>Fertoebacter nigrum gen. nov., sp. nov., a new member of the family Rhodobacteraceae.</title>
        <authorList>
            <person name="Szuroczki S."/>
            <person name="Abbaszade G."/>
            <person name="Buni D."/>
            <person name="Schumann P."/>
            <person name="Toth E."/>
        </authorList>
    </citation>
    <scope>NUCLEOTIDE SEQUENCE</scope>
    <source>
        <strain evidence="2">RG-N-1a</strain>
    </source>
</reference>
<dbReference type="EMBL" id="WHUT02000007">
    <property type="protein sequence ID" value="NUB45182.1"/>
    <property type="molecule type" value="Genomic_DNA"/>
</dbReference>
<organism evidence="2 3">
    <name type="scientific">Fertoeibacter niger</name>
    <dbReference type="NCBI Taxonomy" id="2656921"/>
    <lineage>
        <taxon>Bacteria</taxon>
        <taxon>Pseudomonadati</taxon>
        <taxon>Pseudomonadota</taxon>
        <taxon>Alphaproteobacteria</taxon>
        <taxon>Rhodobacterales</taxon>
        <taxon>Paracoccaceae</taxon>
        <taxon>Fertoeibacter</taxon>
    </lineage>
</organism>
<dbReference type="RefSeq" id="WP_152826511.1">
    <property type="nucleotide sequence ID" value="NZ_WHUT02000007.1"/>
</dbReference>
<proteinExistence type="predicted"/>
<evidence type="ECO:0000256" key="1">
    <source>
        <dbReference type="SAM" id="SignalP"/>
    </source>
</evidence>
<feature type="chain" id="PRO_5036468265" evidence="1">
    <location>
        <begin position="21"/>
        <end position="101"/>
    </location>
</feature>
<sequence>MPLPLAPIAVFALRTGVAAAAVWAVRTAWAARQTPGRTDQRAEDALDAMDEGLALHRPADRRTDDESQTNAAARFRRTIRWGKRGVEVDAALLGRLRIRRV</sequence>
<feature type="signal peptide" evidence="1">
    <location>
        <begin position="1"/>
        <end position="20"/>
    </location>
</feature>
<gene>
    <name evidence="2" type="ORF">GEU84_012350</name>
</gene>
<evidence type="ECO:0000313" key="2">
    <source>
        <dbReference type="EMBL" id="NUB45182.1"/>
    </source>
</evidence>
<name>A0A8X8H2V0_9RHOB</name>
<keyword evidence="3" id="KW-1185">Reference proteome</keyword>
<protein>
    <submittedName>
        <fullName evidence="2">Uncharacterized protein</fullName>
    </submittedName>
</protein>